<sequence length="86" mass="9769">MNAIPKVVLLNVAVYDAISKVVGPFYAAVLWFIPVVILKLIPQIAVNQNQMKMWLNRFQVKLKIGSKWPMLSTCFYRVAMTSLVLS</sequence>
<proteinExistence type="predicted"/>
<comment type="caution">
    <text evidence="2">The sequence shown here is derived from an EMBL/GenBank/DDBJ whole genome shotgun (WGS) entry which is preliminary data.</text>
</comment>
<name>A0AAD4SU14_9MAGN</name>
<reference evidence="2" key="1">
    <citation type="submission" date="2022-04" db="EMBL/GenBank/DDBJ databases">
        <title>A functionally conserved STORR gene fusion in Papaver species that diverged 16.8 million years ago.</title>
        <authorList>
            <person name="Catania T."/>
        </authorList>
    </citation>
    <scope>NUCLEOTIDE SEQUENCE</scope>
    <source>
        <strain evidence="2">S-188037</strain>
    </source>
</reference>
<keyword evidence="1" id="KW-1133">Transmembrane helix</keyword>
<protein>
    <submittedName>
        <fullName evidence="2">Uncharacterized protein</fullName>
    </submittedName>
</protein>
<dbReference type="Proteomes" id="UP001202328">
    <property type="component" value="Unassembled WGS sequence"/>
</dbReference>
<evidence type="ECO:0000313" key="2">
    <source>
        <dbReference type="EMBL" id="KAI3919131.1"/>
    </source>
</evidence>
<keyword evidence="3" id="KW-1185">Reference proteome</keyword>
<evidence type="ECO:0000256" key="1">
    <source>
        <dbReference type="SAM" id="Phobius"/>
    </source>
</evidence>
<accession>A0AAD4SU14</accession>
<organism evidence="2 3">
    <name type="scientific">Papaver atlanticum</name>
    <dbReference type="NCBI Taxonomy" id="357466"/>
    <lineage>
        <taxon>Eukaryota</taxon>
        <taxon>Viridiplantae</taxon>
        <taxon>Streptophyta</taxon>
        <taxon>Embryophyta</taxon>
        <taxon>Tracheophyta</taxon>
        <taxon>Spermatophyta</taxon>
        <taxon>Magnoliopsida</taxon>
        <taxon>Ranunculales</taxon>
        <taxon>Papaveraceae</taxon>
        <taxon>Papaveroideae</taxon>
        <taxon>Papaver</taxon>
    </lineage>
</organism>
<keyword evidence="1" id="KW-0472">Membrane</keyword>
<keyword evidence="1" id="KW-0812">Transmembrane</keyword>
<feature type="transmembrane region" description="Helical" evidence="1">
    <location>
        <begin position="25"/>
        <end position="47"/>
    </location>
</feature>
<gene>
    <name evidence="2" type="ORF">MKW98_016684</name>
</gene>
<dbReference type="AlphaFoldDB" id="A0AAD4SU14"/>
<evidence type="ECO:0000313" key="3">
    <source>
        <dbReference type="Proteomes" id="UP001202328"/>
    </source>
</evidence>
<dbReference type="EMBL" id="JAJJMB010008936">
    <property type="protein sequence ID" value="KAI3919131.1"/>
    <property type="molecule type" value="Genomic_DNA"/>
</dbReference>